<comment type="catalytic activity">
    <reaction evidence="2">
        <text>N(4)-acetylcytosine + H2O = cytosine + acetate + H(+)</text>
        <dbReference type="Rhea" id="RHEA:62940"/>
        <dbReference type="ChEBI" id="CHEBI:15377"/>
        <dbReference type="ChEBI" id="CHEBI:15378"/>
        <dbReference type="ChEBI" id="CHEBI:16040"/>
        <dbReference type="ChEBI" id="CHEBI:30089"/>
        <dbReference type="ChEBI" id="CHEBI:146134"/>
        <dbReference type="EC" id="3.5.1.135"/>
    </reaction>
</comment>
<dbReference type="SMART" id="SM01022">
    <property type="entry name" value="ASCH"/>
    <property type="match status" value="1"/>
</dbReference>
<proteinExistence type="inferred from homology"/>
<dbReference type="CDD" id="cd06552">
    <property type="entry name" value="ASCH_yqfb_like"/>
    <property type="match status" value="1"/>
</dbReference>
<dbReference type="AlphaFoldDB" id="A0A2T3L9K3"/>
<feature type="domain" description="ASCH" evidence="3">
    <location>
        <begin position="9"/>
        <end position="107"/>
    </location>
</feature>
<feature type="active site" description="Nucleophile" evidence="2">
    <location>
        <position position="27"/>
    </location>
</feature>
<protein>
    <recommendedName>
        <fullName evidence="2">N(4)-acetylcytidine amidohydrolase</fullName>
        <shortName evidence="2">ac4C amidohydrolase</shortName>
        <ecNumber evidence="2">3.5.1.135</ecNumber>
    </recommendedName>
</protein>
<dbReference type="GO" id="GO:0016813">
    <property type="term" value="F:hydrolase activity, acting on carbon-nitrogen (but not peptide) bonds, in linear amidines"/>
    <property type="evidence" value="ECO:0007669"/>
    <property type="project" value="UniProtKB-UniRule"/>
</dbReference>
<evidence type="ECO:0000259" key="3">
    <source>
        <dbReference type="SMART" id="SM01022"/>
    </source>
</evidence>
<keyword evidence="1 2" id="KW-0378">Hydrolase</keyword>
<dbReference type="Proteomes" id="UP000241803">
    <property type="component" value="Unassembled WGS sequence"/>
</dbReference>
<sequence>MTTTIPTKMTFFARFESDILSSKKTITIRDESERYYVPGTMVKVSTLEEGREFCELEILSVEPILFDELTQFHADQENMTLPVLKDVIQDIYPGIKQLYVVSYKLVA</sequence>
<feature type="active site" description="Proton donor" evidence="2">
    <location>
        <position position="77"/>
    </location>
</feature>
<dbReference type="NCBIfam" id="NF003443">
    <property type="entry name" value="PRK04980.1"/>
    <property type="match status" value="1"/>
</dbReference>
<dbReference type="SUPFAM" id="SSF88697">
    <property type="entry name" value="PUA domain-like"/>
    <property type="match status" value="1"/>
</dbReference>
<dbReference type="InterPro" id="IPR008314">
    <property type="entry name" value="AC4CH"/>
</dbReference>
<feature type="active site" description="Proton acceptor" evidence="2">
    <location>
        <position position="24"/>
    </location>
</feature>
<dbReference type="PANTHER" id="PTHR38088">
    <property type="entry name" value="UCP029143 FAMILY PROTEIN"/>
    <property type="match status" value="1"/>
</dbReference>
<evidence type="ECO:0000313" key="4">
    <source>
        <dbReference type="EMBL" id="PSV47676.1"/>
    </source>
</evidence>
<comment type="catalytic activity">
    <reaction evidence="2">
        <text>N(4)-acetyl-2'-deoxycytidine + H2O = 2'-deoxycytidine + acetate + H(+)</text>
        <dbReference type="Rhea" id="RHEA:62936"/>
        <dbReference type="ChEBI" id="CHEBI:15377"/>
        <dbReference type="ChEBI" id="CHEBI:15378"/>
        <dbReference type="ChEBI" id="CHEBI:15698"/>
        <dbReference type="ChEBI" id="CHEBI:30089"/>
        <dbReference type="ChEBI" id="CHEBI:146133"/>
        <dbReference type="EC" id="3.5.1.135"/>
    </reaction>
</comment>
<keyword evidence="5" id="KW-1185">Reference proteome</keyword>
<name>A0A2T3L9K3_9GAMM</name>
<organism evidence="4 5">
    <name type="scientific">Photobacterium indicum</name>
    <dbReference type="NCBI Taxonomy" id="81447"/>
    <lineage>
        <taxon>Bacteria</taxon>
        <taxon>Pseudomonadati</taxon>
        <taxon>Pseudomonadota</taxon>
        <taxon>Gammaproteobacteria</taxon>
        <taxon>Vibrionales</taxon>
        <taxon>Vibrionaceae</taxon>
        <taxon>Photobacterium</taxon>
    </lineage>
</organism>
<comment type="similarity">
    <text evidence="2">Belongs to the N(4)-acetylcytidine amidohydrolase family.</text>
</comment>
<dbReference type="GO" id="GO:0005829">
    <property type="term" value="C:cytosol"/>
    <property type="evidence" value="ECO:0007669"/>
    <property type="project" value="TreeGrafter"/>
</dbReference>
<dbReference type="PIRSF" id="PIRSF029143">
    <property type="entry name" value="UCP029143"/>
    <property type="match status" value="1"/>
</dbReference>
<evidence type="ECO:0000256" key="1">
    <source>
        <dbReference type="ARBA" id="ARBA00022801"/>
    </source>
</evidence>
<comment type="caution">
    <text evidence="4">The sequence shown here is derived from an EMBL/GenBank/DDBJ whole genome shotgun (WGS) entry which is preliminary data.</text>
</comment>
<evidence type="ECO:0000256" key="2">
    <source>
        <dbReference type="HAMAP-Rule" id="MF_00684"/>
    </source>
</evidence>
<dbReference type="EC" id="3.5.1.135" evidence="2"/>
<dbReference type="HAMAP" id="MF_00684">
    <property type="entry name" value="ac4C_amidohydr"/>
    <property type="match status" value="1"/>
</dbReference>
<comment type="function">
    <text evidence="2">Catalyzes the hydrolysis of N(4)-acetylcytidine (ac4C).</text>
</comment>
<comment type="catalytic activity">
    <reaction evidence="2">
        <text>N(4)-acetylcytidine + H2O = cytidine + acetate + H(+)</text>
        <dbReference type="Rhea" id="RHEA:62932"/>
        <dbReference type="ChEBI" id="CHEBI:15377"/>
        <dbReference type="ChEBI" id="CHEBI:15378"/>
        <dbReference type="ChEBI" id="CHEBI:17562"/>
        <dbReference type="ChEBI" id="CHEBI:30089"/>
        <dbReference type="ChEBI" id="CHEBI:70989"/>
        <dbReference type="EC" id="3.5.1.135"/>
    </reaction>
</comment>
<accession>A0A2T3L9K3</accession>
<dbReference type="InterPro" id="IPR015947">
    <property type="entry name" value="PUA-like_sf"/>
</dbReference>
<reference evidence="4 5" key="1">
    <citation type="submission" date="2018-03" db="EMBL/GenBank/DDBJ databases">
        <title>Whole genome sequencing of Histamine producing bacteria.</title>
        <authorList>
            <person name="Butler K."/>
        </authorList>
    </citation>
    <scope>NUCLEOTIDE SEQUENCE [LARGE SCALE GENOMIC DNA]</scope>
    <source>
        <strain evidence="4 5">ATCC 19614</strain>
    </source>
</reference>
<dbReference type="EMBL" id="PYOC01000003">
    <property type="protein sequence ID" value="PSV47676.1"/>
    <property type="molecule type" value="Genomic_DNA"/>
</dbReference>
<dbReference type="PANTHER" id="PTHR38088:SF2">
    <property type="entry name" value="UCP029143 FAMILY PROTEIN"/>
    <property type="match status" value="1"/>
</dbReference>
<gene>
    <name evidence="4" type="ORF">C9J47_12520</name>
</gene>
<dbReference type="InterPro" id="IPR007374">
    <property type="entry name" value="ASCH_domain"/>
</dbReference>
<evidence type="ECO:0000313" key="5">
    <source>
        <dbReference type="Proteomes" id="UP000241803"/>
    </source>
</evidence>
<dbReference type="Gene3D" id="2.30.130.30">
    <property type="entry name" value="Hypothetical protein"/>
    <property type="match status" value="1"/>
</dbReference>
<dbReference type="Pfam" id="PF04266">
    <property type="entry name" value="ASCH"/>
    <property type="match status" value="1"/>
</dbReference>